<reference evidence="1" key="1">
    <citation type="submission" date="2025-08" db="UniProtKB">
        <authorList>
            <consortium name="Ensembl"/>
        </authorList>
    </citation>
    <scope>IDENTIFICATION</scope>
</reference>
<protein>
    <submittedName>
        <fullName evidence="1">Uncharacterized protein</fullName>
    </submittedName>
</protein>
<name>A0A8C8DBC5_9TELE</name>
<dbReference type="Proteomes" id="UP000694383">
    <property type="component" value="Unplaced"/>
</dbReference>
<evidence type="ECO:0000313" key="1">
    <source>
        <dbReference type="Ensembl" id="ENSOSIP00000000665.1"/>
    </source>
</evidence>
<dbReference type="AlphaFoldDB" id="A0A8C8DBC5"/>
<dbReference type="Ensembl" id="ENSOSIT00000000706.1">
    <property type="protein sequence ID" value="ENSOSIP00000000665.1"/>
    <property type="gene ID" value="ENSOSIG00000000377.1"/>
</dbReference>
<proteinExistence type="predicted"/>
<organism evidence="1 2">
    <name type="scientific">Oryzias sinensis</name>
    <name type="common">Chinese medaka</name>
    <dbReference type="NCBI Taxonomy" id="183150"/>
    <lineage>
        <taxon>Eukaryota</taxon>
        <taxon>Metazoa</taxon>
        <taxon>Chordata</taxon>
        <taxon>Craniata</taxon>
        <taxon>Vertebrata</taxon>
        <taxon>Euteleostomi</taxon>
        <taxon>Actinopterygii</taxon>
        <taxon>Neopterygii</taxon>
        <taxon>Teleostei</taxon>
        <taxon>Neoteleostei</taxon>
        <taxon>Acanthomorphata</taxon>
        <taxon>Ovalentaria</taxon>
        <taxon>Atherinomorphae</taxon>
        <taxon>Beloniformes</taxon>
        <taxon>Adrianichthyidae</taxon>
        <taxon>Oryziinae</taxon>
        <taxon>Oryzias</taxon>
    </lineage>
</organism>
<reference evidence="1" key="2">
    <citation type="submission" date="2025-09" db="UniProtKB">
        <authorList>
            <consortium name="Ensembl"/>
        </authorList>
    </citation>
    <scope>IDENTIFICATION</scope>
</reference>
<evidence type="ECO:0000313" key="2">
    <source>
        <dbReference type="Proteomes" id="UP000694383"/>
    </source>
</evidence>
<keyword evidence="2" id="KW-1185">Reference proteome</keyword>
<accession>A0A8C8DBC5</accession>
<sequence>HRSTKSSFLPLLEDQMFSSFFLEDKESMIRVLRAVDKANGYCFGDLEERNLQAMMSAAVGADFHFNFTLGVQERYVETGGRTVEEEMMDL</sequence>